<name>A0A0Q2R4D9_MYCGO</name>
<dbReference type="InterPro" id="IPR036705">
    <property type="entry name" value="Ribosyl_crysJ1_sf"/>
</dbReference>
<dbReference type="PANTHER" id="PTHR16222">
    <property type="entry name" value="ADP-RIBOSYLGLYCOHYDROLASE"/>
    <property type="match status" value="1"/>
</dbReference>
<comment type="similarity">
    <text evidence="1">Belongs to the ADP-ribosylglycohydrolase family.</text>
</comment>
<dbReference type="InterPro" id="IPR050792">
    <property type="entry name" value="ADP-ribosylglycohydrolase"/>
</dbReference>
<dbReference type="RefSeq" id="WP_055578115.1">
    <property type="nucleotide sequence ID" value="NZ_LKTM01000134.1"/>
</dbReference>
<keyword evidence="3" id="KW-0460">Magnesium</keyword>
<comment type="cofactor">
    <cofactor evidence="3">
        <name>Mg(2+)</name>
        <dbReference type="ChEBI" id="CHEBI:18420"/>
    </cofactor>
    <text evidence="3">Binds 2 magnesium ions per subunit.</text>
</comment>
<dbReference type="InterPro" id="IPR005502">
    <property type="entry name" value="Ribosyl_crysJ1"/>
</dbReference>
<dbReference type="Gene3D" id="3.90.190.10">
    <property type="entry name" value="Protein tyrosine phosphatase superfamily"/>
    <property type="match status" value="1"/>
</dbReference>
<accession>A0A0Q2R4D9</accession>
<keyword evidence="3" id="KW-0479">Metal-binding</keyword>
<dbReference type="GO" id="GO:0016787">
    <property type="term" value="F:hydrolase activity"/>
    <property type="evidence" value="ECO:0007669"/>
    <property type="project" value="UniProtKB-KW"/>
</dbReference>
<feature type="binding site" evidence="3">
    <location>
        <position position="56"/>
    </location>
    <ligand>
        <name>Mg(2+)</name>
        <dbReference type="ChEBI" id="CHEBI:18420"/>
        <label>1</label>
    </ligand>
</feature>
<dbReference type="EMBL" id="LKTM01000134">
    <property type="protein sequence ID" value="KQH78998.1"/>
    <property type="molecule type" value="Genomic_DNA"/>
</dbReference>
<dbReference type="SUPFAM" id="SSF52799">
    <property type="entry name" value="(Phosphotyrosine protein) phosphatases II"/>
    <property type="match status" value="1"/>
</dbReference>
<evidence type="ECO:0000313" key="5">
    <source>
        <dbReference type="Proteomes" id="UP000051677"/>
    </source>
</evidence>
<evidence type="ECO:0000313" key="4">
    <source>
        <dbReference type="EMBL" id="KQH78998.1"/>
    </source>
</evidence>
<feature type="binding site" evidence="3">
    <location>
        <position position="58"/>
    </location>
    <ligand>
        <name>Mg(2+)</name>
        <dbReference type="ChEBI" id="CHEBI:18420"/>
        <label>1</label>
    </ligand>
</feature>
<evidence type="ECO:0000256" key="3">
    <source>
        <dbReference type="PIRSR" id="PIRSR605502-1"/>
    </source>
</evidence>
<feature type="binding site" evidence="3">
    <location>
        <position position="278"/>
    </location>
    <ligand>
        <name>Mg(2+)</name>
        <dbReference type="ChEBI" id="CHEBI:18420"/>
        <label>1</label>
    </ligand>
</feature>
<dbReference type="Proteomes" id="UP000051677">
    <property type="component" value="Unassembled WGS sequence"/>
</dbReference>
<protein>
    <submittedName>
        <fullName evidence="4">Ribosylglycohydrolase</fullName>
    </submittedName>
</protein>
<dbReference type="PANTHER" id="PTHR16222:SF24">
    <property type="entry name" value="ADP-RIBOSYLHYDROLASE ARH3"/>
    <property type="match status" value="1"/>
</dbReference>
<dbReference type="AlphaFoldDB" id="A0A0Q2R4D9"/>
<organism evidence="4 5">
    <name type="scientific">Mycobacterium gordonae</name>
    <dbReference type="NCBI Taxonomy" id="1778"/>
    <lineage>
        <taxon>Bacteria</taxon>
        <taxon>Bacillati</taxon>
        <taxon>Actinomycetota</taxon>
        <taxon>Actinomycetes</taxon>
        <taxon>Mycobacteriales</taxon>
        <taxon>Mycobacteriaceae</taxon>
        <taxon>Mycobacterium</taxon>
    </lineage>
</organism>
<dbReference type="InterPro" id="IPR029021">
    <property type="entry name" value="Prot-tyrosine_phosphatase-like"/>
</dbReference>
<feature type="binding site" evidence="3">
    <location>
        <position position="57"/>
    </location>
    <ligand>
        <name>Mg(2+)</name>
        <dbReference type="ChEBI" id="CHEBI:18420"/>
        <label>1</label>
    </ligand>
</feature>
<keyword evidence="2 4" id="KW-0378">Hydrolase</keyword>
<feature type="binding site" evidence="3">
    <location>
        <position position="275"/>
    </location>
    <ligand>
        <name>Mg(2+)</name>
        <dbReference type="ChEBI" id="CHEBI:18420"/>
        <label>1</label>
    </ligand>
</feature>
<evidence type="ECO:0000256" key="1">
    <source>
        <dbReference type="ARBA" id="ARBA00010702"/>
    </source>
</evidence>
<sequence length="476" mass="51083">MKLTNAQLDRACGALLATAAGDALGAPYEFGPPRGPELEVAMVGGGGFGWEPGEWTDDTSMAIVIAEVAASDVDLREEPALDAIVKRWHQWAQRAKDVGIQTRSVLSQAGQGGITALKAREESARLHKLTGRTAGNGSLMRTAPVALAFLHDEDALAEAARTVSELTHYDPEAGDACVLWCLAIRNAVLTGELNARIGLRHLEVERRTLWAGRIYQADLMHPAEFTNNGWVAQALQAAWSAISTTPVPQDDPAKGIFRADHLRLALDAAVRGGNDTDTVAAIAGGLLGAAYGASAVPADWRRRLHGWPGMQARELVNVATRIVQGEHTFRDEPFWITPVRHPHDNGVWLGDLAALRNPPPEVDTIVSLCRVNDGDLPADIEHVDVRLADDVDPEANPNLDFVLTDAARLLEQLRSEGRTVLLHSVACQSRVPTVAALYGARRRGISGALSLQQVASALRCAGPNNAFRAALERLAP</sequence>
<proteinExistence type="inferred from homology"/>
<dbReference type="Gene3D" id="1.10.4080.10">
    <property type="entry name" value="ADP-ribosylation/Crystallin J1"/>
    <property type="match status" value="1"/>
</dbReference>
<reference evidence="4 5" key="1">
    <citation type="submission" date="2015-10" db="EMBL/GenBank/DDBJ databases">
        <title>Mycobacterium gordonae draft genome assembly.</title>
        <authorList>
            <person name="Ustinova V."/>
            <person name="Smirnova T."/>
            <person name="Blagodatskikh K."/>
            <person name="Varlamov D."/>
            <person name="Larionova E."/>
            <person name="Chernousova L."/>
        </authorList>
    </citation>
    <scope>NUCLEOTIDE SEQUENCE [LARGE SCALE GENOMIC DNA]</scope>
    <source>
        <strain evidence="4 5">CTRI 14-8773</strain>
    </source>
</reference>
<dbReference type="Pfam" id="PF03747">
    <property type="entry name" value="ADP_ribosyl_GH"/>
    <property type="match status" value="1"/>
</dbReference>
<dbReference type="GO" id="GO:0046872">
    <property type="term" value="F:metal ion binding"/>
    <property type="evidence" value="ECO:0007669"/>
    <property type="project" value="UniProtKB-KW"/>
</dbReference>
<dbReference type="SUPFAM" id="SSF101478">
    <property type="entry name" value="ADP-ribosylglycohydrolase"/>
    <property type="match status" value="1"/>
</dbReference>
<gene>
    <name evidence="4" type="ORF">AO501_33890</name>
</gene>
<feature type="binding site" evidence="3">
    <location>
        <position position="277"/>
    </location>
    <ligand>
        <name>Mg(2+)</name>
        <dbReference type="ChEBI" id="CHEBI:18420"/>
        <label>1</label>
    </ligand>
</feature>
<evidence type="ECO:0000256" key="2">
    <source>
        <dbReference type="ARBA" id="ARBA00022801"/>
    </source>
</evidence>
<comment type="caution">
    <text evidence="4">The sequence shown here is derived from an EMBL/GenBank/DDBJ whole genome shotgun (WGS) entry which is preliminary data.</text>
</comment>